<sequence length="122" mass="12703">MAEKNILAYFLSPEEAESVSKKLQALHVVDMSIDRFSMYPASDSYGSPNLTGSMGSLTSVTFGDTLGGDSTNVLAATNVSASGMSDGGQGGPTGRDILLTVVVEEESFDKAMRIIEDAGGMV</sequence>
<accession>A0A3A3GY01</accession>
<dbReference type="AlphaFoldDB" id="A0A3A3GY01"/>
<dbReference type="OrthoDB" id="2375806at2"/>
<protein>
    <submittedName>
        <fullName evidence="1">Uncharacterized protein</fullName>
    </submittedName>
</protein>
<comment type="caution">
    <text evidence="1">The sequence shown here is derived from an EMBL/GenBank/DDBJ whole genome shotgun (WGS) entry which is preliminary data.</text>
</comment>
<name>A0A3A3GY01_PANTH</name>
<dbReference type="EMBL" id="QYZD01000012">
    <property type="protein sequence ID" value="RJG23051.1"/>
    <property type="molecule type" value="Genomic_DNA"/>
</dbReference>
<dbReference type="RefSeq" id="WP_119794261.1">
    <property type="nucleotide sequence ID" value="NZ_QYZD01000012.1"/>
</dbReference>
<reference evidence="1 2" key="1">
    <citation type="submission" date="2018-09" db="EMBL/GenBank/DDBJ databases">
        <title>Paenibacillus SK2017-BO5.</title>
        <authorList>
            <person name="Piskunova J.V."/>
            <person name="Dubiley S.A."/>
            <person name="Severinov K.V."/>
        </authorList>
    </citation>
    <scope>NUCLEOTIDE SEQUENCE [LARGE SCALE GENOMIC DNA]</scope>
    <source>
        <strain evidence="1 2">BO5</strain>
    </source>
</reference>
<gene>
    <name evidence="1" type="ORF">DQX05_14285</name>
</gene>
<organism evidence="1 2">
    <name type="scientific">Paenibacillus thiaminolyticus</name>
    <name type="common">Bacillus thiaminolyticus</name>
    <dbReference type="NCBI Taxonomy" id="49283"/>
    <lineage>
        <taxon>Bacteria</taxon>
        <taxon>Bacillati</taxon>
        <taxon>Bacillota</taxon>
        <taxon>Bacilli</taxon>
        <taxon>Bacillales</taxon>
        <taxon>Paenibacillaceae</taxon>
        <taxon>Paenibacillus</taxon>
    </lineage>
</organism>
<proteinExistence type="predicted"/>
<dbReference type="Proteomes" id="UP000266177">
    <property type="component" value="Unassembled WGS sequence"/>
</dbReference>
<evidence type="ECO:0000313" key="1">
    <source>
        <dbReference type="EMBL" id="RJG23051.1"/>
    </source>
</evidence>
<evidence type="ECO:0000313" key="2">
    <source>
        <dbReference type="Proteomes" id="UP000266177"/>
    </source>
</evidence>